<reference evidence="12" key="1">
    <citation type="submission" date="2025-08" db="UniProtKB">
        <authorList>
            <consortium name="RefSeq"/>
        </authorList>
    </citation>
    <scope>IDENTIFICATION</scope>
    <source>
        <tissue evidence="12">Whole Larva</tissue>
    </source>
</reference>
<evidence type="ECO:0000256" key="2">
    <source>
        <dbReference type="ARBA" id="ARBA00022475"/>
    </source>
</evidence>
<accession>A0ABM1NDC5</accession>
<keyword evidence="3" id="KW-0716">Sensory transduction</keyword>
<evidence type="ECO:0000256" key="4">
    <source>
        <dbReference type="ARBA" id="ARBA00022692"/>
    </source>
</evidence>
<dbReference type="PANTHER" id="PTHR21137:SF35">
    <property type="entry name" value="ODORANT RECEPTOR 19A-RELATED"/>
    <property type="match status" value="1"/>
</dbReference>
<dbReference type="GeneID" id="108568329"/>
<evidence type="ECO:0000256" key="8">
    <source>
        <dbReference type="ARBA" id="ARBA00023170"/>
    </source>
</evidence>
<evidence type="ECO:0000313" key="11">
    <source>
        <dbReference type="Proteomes" id="UP000695000"/>
    </source>
</evidence>
<feature type="transmembrane region" description="Helical" evidence="10">
    <location>
        <begin position="28"/>
        <end position="51"/>
    </location>
</feature>
<dbReference type="InterPro" id="IPR004117">
    <property type="entry name" value="7tm6_olfct_rcpt"/>
</dbReference>
<dbReference type="Proteomes" id="UP000695000">
    <property type="component" value="Unplaced"/>
</dbReference>
<evidence type="ECO:0000256" key="10">
    <source>
        <dbReference type="SAM" id="Phobius"/>
    </source>
</evidence>
<keyword evidence="11" id="KW-1185">Reference proteome</keyword>
<feature type="transmembrane region" description="Helical" evidence="10">
    <location>
        <begin position="184"/>
        <end position="205"/>
    </location>
</feature>
<evidence type="ECO:0000256" key="1">
    <source>
        <dbReference type="ARBA" id="ARBA00004651"/>
    </source>
</evidence>
<evidence type="ECO:0000256" key="6">
    <source>
        <dbReference type="ARBA" id="ARBA00022989"/>
    </source>
</evidence>
<keyword evidence="5" id="KW-0552">Olfaction</keyword>
<keyword evidence="6 10" id="KW-1133">Transmembrane helix</keyword>
<dbReference type="Pfam" id="PF02949">
    <property type="entry name" value="7tm_6"/>
    <property type="match status" value="1"/>
</dbReference>
<evidence type="ECO:0000256" key="3">
    <source>
        <dbReference type="ARBA" id="ARBA00022606"/>
    </source>
</evidence>
<comment type="subcellular location">
    <subcellularLocation>
        <location evidence="1">Cell membrane</location>
        <topology evidence="1">Multi-pass membrane protein</topology>
    </subcellularLocation>
</comment>
<keyword evidence="9" id="KW-0807">Transducer</keyword>
<organism evidence="11 12">
    <name type="scientific">Nicrophorus vespilloides</name>
    <name type="common">Boreal carrion beetle</name>
    <dbReference type="NCBI Taxonomy" id="110193"/>
    <lineage>
        <taxon>Eukaryota</taxon>
        <taxon>Metazoa</taxon>
        <taxon>Ecdysozoa</taxon>
        <taxon>Arthropoda</taxon>
        <taxon>Hexapoda</taxon>
        <taxon>Insecta</taxon>
        <taxon>Pterygota</taxon>
        <taxon>Neoptera</taxon>
        <taxon>Endopterygota</taxon>
        <taxon>Coleoptera</taxon>
        <taxon>Polyphaga</taxon>
        <taxon>Staphyliniformia</taxon>
        <taxon>Silphidae</taxon>
        <taxon>Nicrophorinae</taxon>
        <taxon>Nicrophorus</taxon>
    </lineage>
</organism>
<dbReference type="PANTHER" id="PTHR21137">
    <property type="entry name" value="ODORANT RECEPTOR"/>
    <property type="match status" value="1"/>
</dbReference>
<dbReference type="RefSeq" id="XP_017784825.1">
    <property type="nucleotide sequence ID" value="XM_017929336.1"/>
</dbReference>
<name>A0ABM1NDC5_NICVS</name>
<keyword evidence="7 10" id="KW-0472">Membrane</keyword>
<proteinExistence type="predicted"/>
<keyword evidence="2" id="KW-1003">Cell membrane</keyword>
<keyword evidence="8" id="KW-0675">Receptor</keyword>
<evidence type="ECO:0000256" key="5">
    <source>
        <dbReference type="ARBA" id="ARBA00022725"/>
    </source>
</evidence>
<evidence type="ECO:0000256" key="7">
    <source>
        <dbReference type="ARBA" id="ARBA00023136"/>
    </source>
</evidence>
<evidence type="ECO:0000256" key="9">
    <source>
        <dbReference type="ARBA" id="ARBA00023224"/>
    </source>
</evidence>
<evidence type="ECO:0000313" key="12">
    <source>
        <dbReference type="RefSeq" id="XP_017784825.1"/>
    </source>
</evidence>
<feature type="transmembrane region" description="Helical" evidence="10">
    <location>
        <begin position="151"/>
        <end position="169"/>
    </location>
</feature>
<sequence length="280" mass="32393">MYGLIEWSLAALRTNGIDPRKTELFDKILSGFTIVCNAIVMVITGLELLLNWNGVKTVAKVEALPNTMLATFQAFHIIFQLYPVIMGFDGLYMGLITTIYVQLELIKHAFLEISYKNRGPEKHKFLREVIIHHNFILNYIKLINSIYTRMLFIKYWTMLVAVTFSLYMITRNGFPPDGYMLLKYGPYCANLLIQFGLYCMSGAILNTQVVSVSNAVYEIDWWMKGETKIRKSLAFVIQRSQRIDRLTIGKMYDLNLVSYMKLLKNVMSIYTLLDKLSTPR</sequence>
<protein>
    <submittedName>
        <fullName evidence="12">Odorant receptor 22c-like</fullName>
    </submittedName>
</protein>
<gene>
    <name evidence="12" type="primary">LOC108568329</name>
</gene>
<keyword evidence="4 10" id="KW-0812">Transmembrane</keyword>